<name>A0ACB8QQJ3_9AGAM</name>
<reference evidence="1" key="2">
    <citation type="journal article" date="2022" name="New Phytol.">
        <title>Evolutionary transition to the ectomycorrhizal habit in the genomes of a hyperdiverse lineage of mushroom-forming fungi.</title>
        <authorList>
            <person name="Looney B."/>
            <person name="Miyauchi S."/>
            <person name="Morin E."/>
            <person name="Drula E."/>
            <person name="Courty P.E."/>
            <person name="Kohler A."/>
            <person name="Kuo A."/>
            <person name="LaButti K."/>
            <person name="Pangilinan J."/>
            <person name="Lipzen A."/>
            <person name="Riley R."/>
            <person name="Andreopoulos W."/>
            <person name="He G."/>
            <person name="Johnson J."/>
            <person name="Nolan M."/>
            <person name="Tritt A."/>
            <person name="Barry K.W."/>
            <person name="Grigoriev I.V."/>
            <person name="Nagy L.G."/>
            <person name="Hibbett D."/>
            <person name="Henrissat B."/>
            <person name="Matheny P.B."/>
            <person name="Labbe J."/>
            <person name="Martin F.M."/>
        </authorList>
    </citation>
    <scope>NUCLEOTIDE SEQUENCE</scope>
    <source>
        <strain evidence="1">EC-137</strain>
    </source>
</reference>
<accession>A0ACB8QQJ3</accession>
<dbReference type="EMBL" id="MU273511">
    <property type="protein sequence ID" value="KAI0033825.1"/>
    <property type="molecule type" value="Genomic_DNA"/>
</dbReference>
<evidence type="ECO:0000313" key="2">
    <source>
        <dbReference type="Proteomes" id="UP000814128"/>
    </source>
</evidence>
<gene>
    <name evidence="1" type="ORF">K488DRAFT_77631</name>
</gene>
<sequence>MTVSQEKGPEEPQMPRGRPVEKLLVVVMGVSGCGKSTLGAHIASALALPFIDADDLHPLENVEKMSRGEPLTDDDRAPWLERVRDAAAAAAAHISADRASSTVVACSALKRAYREVLRCGPLRAVFVHPHGARDVLLSRMSARKNHFMKEGMLDSQIKTLEDPTGEDDVVRVPVEAGMTEQVQISLKGLEDLGVIRRM</sequence>
<evidence type="ECO:0000313" key="1">
    <source>
        <dbReference type="EMBL" id="KAI0033825.1"/>
    </source>
</evidence>
<organism evidence="1 2">
    <name type="scientific">Vararia minispora EC-137</name>
    <dbReference type="NCBI Taxonomy" id="1314806"/>
    <lineage>
        <taxon>Eukaryota</taxon>
        <taxon>Fungi</taxon>
        <taxon>Dikarya</taxon>
        <taxon>Basidiomycota</taxon>
        <taxon>Agaricomycotina</taxon>
        <taxon>Agaricomycetes</taxon>
        <taxon>Russulales</taxon>
        <taxon>Lachnocladiaceae</taxon>
        <taxon>Vararia</taxon>
    </lineage>
</organism>
<keyword evidence="1" id="KW-0378">Hydrolase</keyword>
<comment type="caution">
    <text evidence="1">The sequence shown here is derived from an EMBL/GenBank/DDBJ whole genome shotgun (WGS) entry which is preliminary data.</text>
</comment>
<proteinExistence type="predicted"/>
<reference evidence="1" key="1">
    <citation type="submission" date="2021-02" db="EMBL/GenBank/DDBJ databases">
        <authorList>
            <consortium name="DOE Joint Genome Institute"/>
            <person name="Ahrendt S."/>
            <person name="Looney B.P."/>
            <person name="Miyauchi S."/>
            <person name="Morin E."/>
            <person name="Drula E."/>
            <person name="Courty P.E."/>
            <person name="Chicoki N."/>
            <person name="Fauchery L."/>
            <person name="Kohler A."/>
            <person name="Kuo A."/>
            <person name="Labutti K."/>
            <person name="Pangilinan J."/>
            <person name="Lipzen A."/>
            <person name="Riley R."/>
            <person name="Andreopoulos W."/>
            <person name="He G."/>
            <person name="Johnson J."/>
            <person name="Barry K.W."/>
            <person name="Grigoriev I.V."/>
            <person name="Nagy L."/>
            <person name="Hibbett D."/>
            <person name="Henrissat B."/>
            <person name="Matheny P.B."/>
            <person name="Labbe J."/>
            <person name="Martin F."/>
        </authorList>
    </citation>
    <scope>NUCLEOTIDE SEQUENCE</scope>
    <source>
        <strain evidence="1">EC-137</strain>
    </source>
</reference>
<keyword evidence="2" id="KW-1185">Reference proteome</keyword>
<dbReference type="Proteomes" id="UP000814128">
    <property type="component" value="Unassembled WGS sequence"/>
</dbReference>
<protein>
    <submittedName>
        <fullName evidence="1">P-loop containing nucleoside triphosphate hydrolase protein</fullName>
    </submittedName>
</protein>